<dbReference type="InterPro" id="IPR029062">
    <property type="entry name" value="Class_I_gatase-like"/>
</dbReference>
<feature type="domain" description="ThuA-like" evidence="2">
    <location>
        <begin position="196"/>
        <end position="372"/>
    </location>
</feature>
<sequence>MLPLTKPSPALSASGSGSGSEANGPPAHPPVATSSSAALESYQKRTRNQSQAQQTFRERISSQIQQAPWFEKFMLSGKPLVASFGLLVVLALNLKRRGGGGGEKRQRPAENGHVNGNDDVASEHEHEQVTIPEVYQKWTEQRENGDANVTHVAVVTGGHPFDVVGFANLWRGLMPSVDAYVQHMDDFCSAPQEVRDAYDVIVFYNFNLDAPKGRHSAWWRGDQAQMVENLGLKPYQGIFVMHHAYHNHHRGDDFTAWNEVLGVKSNDERKTDYKPRFDQKYKLAVADPMHPITRSAGDSFWLVDETYNGMPQTLDRKCHVILKSDYEHQVPVVAWTHSYRQSRVFVLLCGHNNSAWSNRHIVNIIKNGVLWCARKEADIAQKSPKSSPYKANGLAPSYGSPLRVK</sequence>
<keyword evidence="4" id="KW-1185">Reference proteome</keyword>
<comment type="caution">
    <text evidence="3">The sequence shown here is derived from an EMBL/GenBank/DDBJ whole genome shotgun (WGS) entry which is preliminary data.</text>
</comment>
<feature type="region of interest" description="Disordered" evidence="1">
    <location>
        <begin position="97"/>
        <end position="128"/>
    </location>
</feature>
<dbReference type="Proteomes" id="UP000660262">
    <property type="component" value="Unassembled WGS sequence"/>
</dbReference>
<proteinExistence type="predicted"/>
<dbReference type="PANTHER" id="PTHR40469:SF2">
    <property type="entry name" value="GALACTOSE-BINDING DOMAIN-LIKE SUPERFAMILY PROTEIN"/>
    <property type="match status" value="1"/>
</dbReference>
<feature type="region of interest" description="Disordered" evidence="1">
    <location>
        <begin position="381"/>
        <end position="405"/>
    </location>
</feature>
<name>A0A830HW34_9CHLO</name>
<protein>
    <recommendedName>
        <fullName evidence="2">ThuA-like domain-containing protein</fullName>
    </recommendedName>
</protein>
<feature type="region of interest" description="Disordered" evidence="1">
    <location>
        <begin position="1"/>
        <end position="54"/>
    </location>
</feature>
<reference evidence="3" key="1">
    <citation type="submission" date="2020-10" db="EMBL/GenBank/DDBJ databases">
        <title>Unveiling of a novel bifunctional photoreceptor, Dualchrome1, isolated from a cosmopolitan green alga.</title>
        <authorList>
            <person name="Suzuki S."/>
            <person name="Kawachi M."/>
        </authorList>
    </citation>
    <scope>NUCLEOTIDE SEQUENCE</scope>
    <source>
        <strain evidence="3">NIES 2893</strain>
    </source>
</reference>
<dbReference type="SUPFAM" id="SSF52317">
    <property type="entry name" value="Class I glutamine amidotransferase-like"/>
    <property type="match status" value="1"/>
</dbReference>
<evidence type="ECO:0000259" key="2">
    <source>
        <dbReference type="Pfam" id="PF06283"/>
    </source>
</evidence>
<dbReference type="Pfam" id="PF06283">
    <property type="entry name" value="ThuA"/>
    <property type="match status" value="1"/>
</dbReference>
<dbReference type="AlphaFoldDB" id="A0A830HW34"/>
<dbReference type="Gene3D" id="3.40.50.880">
    <property type="match status" value="1"/>
</dbReference>
<evidence type="ECO:0000256" key="1">
    <source>
        <dbReference type="SAM" id="MobiDB-lite"/>
    </source>
</evidence>
<evidence type="ECO:0000313" key="4">
    <source>
        <dbReference type="Proteomes" id="UP000660262"/>
    </source>
</evidence>
<gene>
    <name evidence="3" type="ORF">PPROV_001009000</name>
</gene>
<dbReference type="PANTHER" id="PTHR40469">
    <property type="entry name" value="SECRETED GLYCOSYL HYDROLASE"/>
    <property type="match status" value="1"/>
</dbReference>
<dbReference type="InterPro" id="IPR029010">
    <property type="entry name" value="ThuA-like"/>
</dbReference>
<evidence type="ECO:0000313" key="3">
    <source>
        <dbReference type="EMBL" id="GHP11362.1"/>
    </source>
</evidence>
<dbReference type="EMBL" id="BNJQ01000034">
    <property type="protein sequence ID" value="GHP11362.1"/>
    <property type="molecule type" value="Genomic_DNA"/>
</dbReference>
<accession>A0A830HW34</accession>
<organism evidence="3 4">
    <name type="scientific">Pycnococcus provasolii</name>
    <dbReference type="NCBI Taxonomy" id="41880"/>
    <lineage>
        <taxon>Eukaryota</taxon>
        <taxon>Viridiplantae</taxon>
        <taxon>Chlorophyta</taxon>
        <taxon>Pseudoscourfieldiophyceae</taxon>
        <taxon>Pseudoscourfieldiales</taxon>
        <taxon>Pycnococcaceae</taxon>
        <taxon>Pycnococcus</taxon>
    </lineage>
</organism>
<feature type="compositionally biased region" description="Low complexity" evidence="1">
    <location>
        <begin position="7"/>
        <end position="25"/>
    </location>
</feature>